<reference evidence="2" key="5">
    <citation type="journal article" date="2021" name="G3 (Bethesda)">
        <title>Aegilops tauschii genome assembly Aet v5.0 features greater sequence contiguity and improved annotation.</title>
        <authorList>
            <person name="Wang L."/>
            <person name="Zhu T."/>
            <person name="Rodriguez J.C."/>
            <person name="Deal K.R."/>
            <person name="Dubcovsky J."/>
            <person name="McGuire P.E."/>
            <person name="Lux T."/>
            <person name="Spannagl M."/>
            <person name="Mayer K.F.X."/>
            <person name="Baldrich P."/>
            <person name="Meyers B.C."/>
            <person name="Huo N."/>
            <person name="Gu Y.Q."/>
            <person name="Zhou H."/>
            <person name="Devos K.M."/>
            <person name="Bennetzen J.L."/>
            <person name="Unver T."/>
            <person name="Budak H."/>
            <person name="Gulick P.J."/>
            <person name="Galiba G."/>
            <person name="Kalapos B."/>
            <person name="Nelson D.R."/>
            <person name="Li P."/>
            <person name="You F.M."/>
            <person name="Luo M.C."/>
            <person name="Dvorak J."/>
        </authorList>
    </citation>
    <scope>NUCLEOTIDE SEQUENCE [LARGE SCALE GENOMIC DNA]</scope>
    <source>
        <strain evidence="2">cv. AL8/78</strain>
    </source>
</reference>
<reference evidence="3" key="2">
    <citation type="journal article" date="2017" name="Nat. Plants">
        <title>The Aegilops tauschii genome reveals multiple impacts of transposons.</title>
        <authorList>
            <person name="Zhao G."/>
            <person name="Zou C."/>
            <person name="Li K."/>
            <person name="Wang K."/>
            <person name="Li T."/>
            <person name="Gao L."/>
            <person name="Zhang X."/>
            <person name="Wang H."/>
            <person name="Yang Z."/>
            <person name="Liu X."/>
            <person name="Jiang W."/>
            <person name="Mao L."/>
            <person name="Kong X."/>
            <person name="Jiao Y."/>
            <person name="Jia J."/>
        </authorList>
    </citation>
    <scope>NUCLEOTIDE SEQUENCE [LARGE SCALE GENOMIC DNA]</scope>
    <source>
        <strain evidence="3">cv. AL8/78</strain>
    </source>
</reference>
<dbReference type="Proteomes" id="UP000015105">
    <property type="component" value="Chromosome 5D"/>
</dbReference>
<feature type="transmembrane region" description="Helical" evidence="1">
    <location>
        <begin position="53"/>
        <end position="71"/>
    </location>
</feature>
<dbReference type="AlphaFoldDB" id="A0A453LY61"/>
<keyword evidence="1" id="KW-0812">Transmembrane</keyword>
<organism evidence="2 3">
    <name type="scientific">Aegilops tauschii subsp. strangulata</name>
    <name type="common">Goatgrass</name>
    <dbReference type="NCBI Taxonomy" id="200361"/>
    <lineage>
        <taxon>Eukaryota</taxon>
        <taxon>Viridiplantae</taxon>
        <taxon>Streptophyta</taxon>
        <taxon>Embryophyta</taxon>
        <taxon>Tracheophyta</taxon>
        <taxon>Spermatophyta</taxon>
        <taxon>Magnoliopsida</taxon>
        <taxon>Liliopsida</taxon>
        <taxon>Poales</taxon>
        <taxon>Poaceae</taxon>
        <taxon>BOP clade</taxon>
        <taxon>Pooideae</taxon>
        <taxon>Triticodae</taxon>
        <taxon>Triticeae</taxon>
        <taxon>Triticinae</taxon>
        <taxon>Aegilops</taxon>
    </lineage>
</organism>
<dbReference type="EnsemblPlants" id="AET5Gv20952200.1">
    <property type="protein sequence ID" value="AET5Gv20952200.1"/>
    <property type="gene ID" value="AET5Gv20952200"/>
</dbReference>
<keyword evidence="1" id="KW-0472">Membrane</keyword>
<keyword evidence="3" id="KW-1185">Reference proteome</keyword>
<reference evidence="3" key="1">
    <citation type="journal article" date="2014" name="Science">
        <title>Ancient hybridizations among the ancestral genomes of bread wheat.</title>
        <authorList>
            <consortium name="International Wheat Genome Sequencing Consortium,"/>
            <person name="Marcussen T."/>
            <person name="Sandve S.R."/>
            <person name="Heier L."/>
            <person name="Spannagl M."/>
            <person name="Pfeifer M."/>
            <person name="Jakobsen K.S."/>
            <person name="Wulff B.B."/>
            <person name="Steuernagel B."/>
            <person name="Mayer K.F."/>
            <person name="Olsen O.A."/>
        </authorList>
    </citation>
    <scope>NUCLEOTIDE SEQUENCE [LARGE SCALE GENOMIC DNA]</scope>
    <source>
        <strain evidence="3">cv. AL8/78</strain>
    </source>
</reference>
<evidence type="ECO:0000313" key="2">
    <source>
        <dbReference type="EnsemblPlants" id="AET5Gv20952200.1"/>
    </source>
</evidence>
<proteinExistence type="predicted"/>
<name>A0A453LY61_AEGTS</name>
<keyword evidence="1" id="KW-1133">Transmembrane helix</keyword>
<dbReference type="Gramene" id="AET5Gv20952200.1">
    <property type="protein sequence ID" value="AET5Gv20952200.1"/>
    <property type="gene ID" value="AET5Gv20952200"/>
</dbReference>
<evidence type="ECO:0000313" key="3">
    <source>
        <dbReference type="Proteomes" id="UP000015105"/>
    </source>
</evidence>
<evidence type="ECO:0000256" key="1">
    <source>
        <dbReference type="SAM" id="Phobius"/>
    </source>
</evidence>
<reference evidence="2" key="4">
    <citation type="submission" date="2019-03" db="UniProtKB">
        <authorList>
            <consortium name="EnsemblPlants"/>
        </authorList>
    </citation>
    <scope>IDENTIFICATION</scope>
</reference>
<protein>
    <submittedName>
        <fullName evidence="2">Uncharacterized protein</fullName>
    </submittedName>
</protein>
<accession>A0A453LY61</accession>
<sequence length="91" mass="10283">MLPGTCNCDLFARTKGSFCGNLHEQSSFLMVFPLFTAALSTPPDIWCQTVTPFLIYSIIEFAIFVALIVQVREEGWTSRMRESGSIEKKEE</sequence>
<reference evidence="2" key="3">
    <citation type="journal article" date="2017" name="Nature">
        <title>Genome sequence of the progenitor of the wheat D genome Aegilops tauschii.</title>
        <authorList>
            <person name="Luo M.C."/>
            <person name="Gu Y.Q."/>
            <person name="Puiu D."/>
            <person name="Wang H."/>
            <person name="Twardziok S.O."/>
            <person name="Deal K.R."/>
            <person name="Huo N."/>
            <person name="Zhu T."/>
            <person name="Wang L."/>
            <person name="Wang Y."/>
            <person name="McGuire P.E."/>
            <person name="Liu S."/>
            <person name="Long H."/>
            <person name="Ramasamy R.K."/>
            <person name="Rodriguez J.C."/>
            <person name="Van S.L."/>
            <person name="Yuan L."/>
            <person name="Wang Z."/>
            <person name="Xia Z."/>
            <person name="Xiao L."/>
            <person name="Anderson O.D."/>
            <person name="Ouyang S."/>
            <person name="Liang Y."/>
            <person name="Zimin A.V."/>
            <person name="Pertea G."/>
            <person name="Qi P."/>
            <person name="Bennetzen J.L."/>
            <person name="Dai X."/>
            <person name="Dawson M.W."/>
            <person name="Muller H.G."/>
            <person name="Kugler K."/>
            <person name="Rivarola-Duarte L."/>
            <person name="Spannagl M."/>
            <person name="Mayer K.F.X."/>
            <person name="Lu F.H."/>
            <person name="Bevan M.W."/>
            <person name="Leroy P."/>
            <person name="Li P."/>
            <person name="You F.M."/>
            <person name="Sun Q."/>
            <person name="Liu Z."/>
            <person name="Lyons E."/>
            <person name="Wicker T."/>
            <person name="Salzberg S.L."/>
            <person name="Devos K.M."/>
            <person name="Dvorak J."/>
        </authorList>
    </citation>
    <scope>NUCLEOTIDE SEQUENCE [LARGE SCALE GENOMIC DNA]</scope>
    <source>
        <strain evidence="2">cv. AL8/78</strain>
    </source>
</reference>